<keyword evidence="3" id="KW-1185">Reference proteome</keyword>
<sequence length="75" mass="8224">MVPSLHIPDVLLSEPNSVYSMHPWCTSKAPHVSYLRTSEYTSVTPHGALSLAPSSVPPPHLSKLNLHTQKTPQLN</sequence>
<accession>A0ABR2AH11</accession>
<comment type="caution">
    <text evidence="2">The sequence shown here is derived from an EMBL/GenBank/DDBJ whole genome shotgun (WGS) entry which is preliminary data.</text>
</comment>
<proteinExistence type="predicted"/>
<organism evidence="2 3">
    <name type="scientific">Hibiscus sabdariffa</name>
    <name type="common">roselle</name>
    <dbReference type="NCBI Taxonomy" id="183260"/>
    <lineage>
        <taxon>Eukaryota</taxon>
        <taxon>Viridiplantae</taxon>
        <taxon>Streptophyta</taxon>
        <taxon>Embryophyta</taxon>
        <taxon>Tracheophyta</taxon>
        <taxon>Spermatophyta</taxon>
        <taxon>Magnoliopsida</taxon>
        <taxon>eudicotyledons</taxon>
        <taxon>Gunneridae</taxon>
        <taxon>Pentapetalae</taxon>
        <taxon>rosids</taxon>
        <taxon>malvids</taxon>
        <taxon>Malvales</taxon>
        <taxon>Malvaceae</taxon>
        <taxon>Malvoideae</taxon>
        <taxon>Hibiscus</taxon>
    </lineage>
</organism>
<feature type="region of interest" description="Disordered" evidence="1">
    <location>
        <begin position="53"/>
        <end position="75"/>
    </location>
</feature>
<feature type="compositionally biased region" description="Polar residues" evidence="1">
    <location>
        <begin position="65"/>
        <end position="75"/>
    </location>
</feature>
<protein>
    <submittedName>
        <fullName evidence="2">Uncharacterized protein</fullName>
    </submittedName>
</protein>
<evidence type="ECO:0000313" key="2">
    <source>
        <dbReference type="EMBL" id="KAK8492436.1"/>
    </source>
</evidence>
<evidence type="ECO:0000313" key="3">
    <source>
        <dbReference type="Proteomes" id="UP001472677"/>
    </source>
</evidence>
<reference evidence="2 3" key="1">
    <citation type="journal article" date="2024" name="G3 (Bethesda)">
        <title>Genome assembly of Hibiscus sabdariffa L. provides insights into metabolisms of medicinal natural products.</title>
        <authorList>
            <person name="Kim T."/>
        </authorList>
    </citation>
    <scope>NUCLEOTIDE SEQUENCE [LARGE SCALE GENOMIC DNA]</scope>
    <source>
        <strain evidence="2">TK-2024</strain>
        <tissue evidence="2">Old leaves</tissue>
    </source>
</reference>
<dbReference type="EMBL" id="JBBPBM010000720">
    <property type="protein sequence ID" value="KAK8492436.1"/>
    <property type="molecule type" value="Genomic_DNA"/>
</dbReference>
<evidence type="ECO:0000256" key="1">
    <source>
        <dbReference type="SAM" id="MobiDB-lite"/>
    </source>
</evidence>
<gene>
    <name evidence="2" type="ORF">V6N12_065882</name>
</gene>
<name>A0ABR2AH11_9ROSI</name>
<dbReference type="Proteomes" id="UP001472677">
    <property type="component" value="Unassembled WGS sequence"/>
</dbReference>